<keyword evidence="4" id="KW-0460">Magnesium</keyword>
<reference evidence="5 6" key="1">
    <citation type="submission" date="2019-07" db="EMBL/GenBank/DDBJ databases">
        <title>Whole genome shotgun sequence of Reyranella soli NBRC 108950.</title>
        <authorList>
            <person name="Hosoyama A."/>
            <person name="Uohara A."/>
            <person name="Ohji S."/>
            <person name="Ichikawa N."/>
        </authorList>
    </citation>
    <scope>NUCLEOTIDE SEQUENCE [LARGE SCALE GENOMIC DNA]</scope>
    <source>
        <strain evidence="5 6">NBRC 108950</strain>
    </source>
</reference>
<name>A0A512NEX9_9HYPH</name>
<evidence type="ECO:0000256" key="3">
    <source>
        <dbReference type="ARBA" id="ARBA00022801"/>
    </source>
</evidence>
<dbReference type="UniPathway" id="UPA00299"/>
<dbReference type="GO" id="GO:0004805">
    <property type="term" value="F:trehalose-phosphatase activity"/>
    <property type="evidence" value="ECO:0007669"/>
    <property type="project" value="UniProtKB-EC"/>
</dbReference>
<dbReference type="GO" id="GO:0046872">
    <property type="term" value="F:metal ion binding"/>
    <property type="evidence" value="ECO:0007669"/>
    <property type="project" value="UniProtKB-KW"/>
</dbReference>
<dbReference type="NCBIfam" id="TIGR00685">
    <property type="entry name" value="T6PP"/>
    <property type="match status" value="1"/>
</dbReference>
<dbReference type="CDD" id="cd01627">
    <property type="entry name" value="HAD_TPP"/>
    <property type="match status" value="1"/>
</dbReference>
<comment type="cofactor">
    <cofactor evidence="4">
        <name>Mg(2+)</name>
        <dbReference type="ChEBI" id="CHEBI:18420"/>
    </cofactor>
</comment>
<evidence type="ECO:0000256" key="4">
    <source>
        <dbReference type="RuleBase" id="RU361117"/>
    </source>
</evidence>
<comment type="caution">
    <text evidence="5">The sequence shown here is derived from an EMBL/GenBank/DDBJ whole genome shotgun (WGS) entry which is preliminary data.</text>
</comment>
<dbReference type="EMBL" id="BKAJ01000081">
    <property type="protein sequence ID" value="GEP57496.1"/>
    <property type="molecule type" value="Genomic_DNA"/>
</dbReference>
<dbReference type="Gene3D" id="3.40.50.1000">
    <property type="entry name" value="HAD superfamily/HAD-like"/>
    <property type="match status" value="1"/>
</dbReference>
<dbReference type="Proteomes" id="UP000321058">
    <property type="component" value="Unassembled WGS sequence"/>
</dbReference>
<dbReference type="InterPro" id="IPR036412">
    <property type="entry name" value="HAD-like_sf"/>
</dbReference>
<sequence>MTPPDLDRTNALFLDLDGTLLEIAETPESVVVPPGLPQLLDGLRAELGGAVAIVTGRSIGVVDDLLNPFVATAAGEHGASLRWQDGKVEEMPKGLAVPEAWREALVAAADRWPGVLVEHKPHGVAIHYRLVPERGNDVWRLVRALVPQDHPWFRLLPAREAVEIGPRAASKGHAVEQLMQRQPFQGRRPIFVGDDFTDEAGMEAARQFGGQGLRVAEVFDGQPAAVRAWLKRGLELLSSRNAPPAVSAGAAP</sequence>
<dbReference type="InterPro" id="IPR044651">
    <property type="entry name" value="OTSB-like"/>
</dbReference>
<dbReference type="RefSeq" id="WP_170303295.1">
    <property type="nucleotide sequence ID" value="NZ_BKAJ01000081.1"/>
</dbReference>
<comment type="similarity">
    <text evidence="2 4">Belongs to the trehalose phosphatase family.</text>
</comment>
<protein>
    <recommendedName>
        <fullName evidence="4">Trehalose 6-phosphate phosphatase</fullName>
        <ecNumber evidence="4">3.1.3.12</ecNumber>
    </recommendedName>
</protein>
<evidence type="ECO:0000256" key="2">
    <source>
        <dbReference type="ARBA" id="ARBA00008770"/>
    </source>
</evidence>
<evidence type="ECO:0000313" key="5">
    <source>
        <dbReference type="EMBL" id="GEP57496.1"/>
    </source>
</evidence>
<dbReference type="InterPro" id="IPR006379">
    <property type="entry name" value="HAD-SF_hydro_IIB"/>
</dbReference>
<dbReference type="NCBIfam" id="TIGR01484">
    <property type="entry name" value="HAD-SF-IIB"/>
    <property type="match status" value="1"/>
</dbReference>
<dbReference type="PANTHER" id="PTHR43768">
    <property type="entry name" value="TREHALOSE 6-PHOSPHATE PHOSPHATASE"/>
    <property type="match status" value="1"/>
</dbReference>
<comment type="pathway">
    <text evidence="1 4">Glycan biosynthesis; trehalose biosynthesis.</text>
</comment>
<dbReference type="Gene3D" id="3.30.70.1020">
    <property type="entry name" value="Trehalose-6-phosphate phosphatase related protein, domain 2"/>
    <property type="match status" value="1"/>
</dbReference>
<accession>A0A512NEX9</accession>
<keyword evidence="3 4" id="KW-0378">Hydrolase</keyword>
<dbReference type="AlphaFoldDB" id="A0A512NEX9"/>
<proteinExistence type="inferred from homology"/>
<comment type="function">
    <text evidence="4">Removes the phosphate from trehalose 6-phosphate to produce free trehalose.</text>
</comment>
<evidence type="ECO:0000313" key="6">
    <source>
        <dbReference type="Proteomes" id="UP000321058"/>
    </source>
</evidence>
<dbReference type="SUPFAM" id="SSF56784">
    <property type="entry name" value="HAD-like"/>
    <property type="match status" value="1"/>
</dbReference>
<keyword evidence="4" id="KW-0479">Metal-binding</keyword>
<organism evidence="5 6">
    <name type="scientific">Reyranella soli</name>
    <dbReference type="NCBI Taxonomy" id="1230389"/>
    <lineage>
        <taxon>Bacteria</taxon>
        <taxon>Pseudomonadati</taxon>
        <taxon>Pseudomonadota</taxon>
        <taxon>Alphaproteobacteria</taxon>
        <taxon>Hyphomicrobiales</taxon>
        <taxon>Reyranellaceae</taxon>
        <taxon>Reyranella</taxon>
    </lineage>
</organism>
<dbReference type="EC" id="3.1.3.12" evidence="4"/>
<dbReference type="PANTHER" id="PTHR43768:SF3">
    <property type="entry name" value="TREHALOSE 6-PHOSPHATE PHOSPHATASE"/>
    <property type="match status" value="1"/>
</dbReference>
<dbReference type="InterPro" id="IPR023214">
    <property type="entry name" value="HAD_sf"/>
</dbReference>
<keyword evidence="6" id="KW-1185">Reference proteome</keyword>
<comment type="catalytic activity">
    <reaction evidence="4">
        <text>alpha,alpha-trehalose 6-phosphate + H2O = alpha,alpha-trehalose + phosphate</text>
        <dbReference type="Rhea" id="RHEA:23420"/>
        <dbReference type="ChEBI" id="CHEBI:15377"/>
        <dbReference type="ChEBI" id="CHEBI:16551"/>
        <dbReference type="ChEBI" id="CHEBI:43474"/>
        <dbReference type="ChEBI" id="CHEBI:58429"/>
        <dbReference type="EC" id="3.1.3.12"/>
    </reaction>
</comment>
<evidence type="ECO:0000256" key="1">
    <source>
        <dbReference type="ARBA" id="ARBA00005199"/>
    </source>
</evidence>
<dbReference type="GO" id="GO:0005992">
    <property type="term" value="P:trehalose biosynthetic process"/>
    <property type="evidence" value="ECO:0007669"/>
    <property type="project" value="UniProtKB-UniPathway"/>
</dbReference>
<gene>
    <name evidence="5" type="primary">otsB</name>
    <name evidence="5" type="ORF">RSO01_46620</name>
</gene>
<dbReference type="InterPro" id="IPR003337">
    <property type="entry name" value="Trehalose_PPase"/>
</dbReference>
<dbReference type="Pfam" id="PF02358">
    <property type="entry name" value="Trehalose_PPase"/>
    <property type="match status" value="1"/>
</dbReference>